<evidence type="ECO:0000256" key="3">
    <source>
        <dbReference type="ARBA" id="ARBA00022786"/>
    </source>
</evidence>
<dbReference type="SUPFAM" id="SSF54695">
    <property type="entry name" value="POZ domain"/>
    <property type="match status" value="1"/>
</dbReference>
<evidence type="ECO:0000313" key="5">
    <source>
        <dbReference type="EMBL" id="OTG11450.1"/>
    </source>
</evidence>
<dbReference type="GO" id="GO:0097602">
    <property type="term" value="F:cullin family protein binding"/>
    <property type="evidence" value="ECO:0000318"/>
    <property type="project" value="GO_Central"/>
</dbReference>
<sequence length="171" mass="19450">MSSSKTIVLRSSDGETFVVDEVVAVESQTIKHMIEDGCADTSIPLPNVTSKILSKVAEEDLKSFDSDFVKVDQGTLFDLILVFLILTSSRLSTSTMDFNAMWLGLFEDSLKFATVLLREFAHRTNFRWSLYTHTDAANRFVKLLNYLYAKYQMRPPNKKVYTSLMISKLVN</sequence>
<proteinExistence type="inferred from homology"/>
<dbReference type="AlphaFoldDB" id="A0A251TK32"/>
<name>A0A251TK32_HELAN</name>
<keyword evidence="3" id="KW-0833">Ubl conjugation pathway</keyword>
<dbReference type="GO" id="GO:0016567">
    <property type="term" value="P:protein ubiquitination"/>
    <property type="evidence" value="ECO:0007669"/>
    <property type="project" value="UniProtKB-UniPathway"/>
</dbReference>
<dbReference type="GO" id="GO:0031146">
    <property type="term" value="P:SCF-dependent proteasomal ubiquitin-dependent protein catabolic process"/>
    <property type="evidence" value="ECO:0000318"/>
    <property type="project" value="GO_Central"/>
</dbReference>
<dbReference type="EMBL" id="CM007899">
    <property type="protein sequence ID" value="OTG11450.1"/>
    <property type="molecule type" value="Genomic_DNA"/>
</dbReference>
<comment type="similarity">
    <text evidence="2">Belongs to the SKP1 family.</text>
</comment>
<dbReference type="InParanoid" id="A0A251TK32"/>
<organism evidence="5 6">
    <name type="scientific">Helianthus annuus</name>
    <name type="common">Common sunflower</name>
    <dbReference type="NCBI Taxonomy" id="4232"/>
    <lineage>
        <taxon>Eukaryota</taxon>
        <taxon>Viridiplantae</taxon>
        <taxon>Streptophyta</taxon>
        <taxon>Embryophyta</taxon>
        <taxon>Tracheophyta</taxon>
        <taxon>Spermatophyta</taxon>
        <taxon>Magnoliopsida</taxon>
        <taxon>eudicotyledons</taxon>
        <taxon>Gunneridae</taxon>
        <taxon>Pentapetalae</taxon>
        <taxon>asterids</taxon>
        <taxon>campanulids</taxon>
        <taxon>Asterales</taxon>
        <taxon>Asteraceae</taxon>
        <taxon>Asteroideae</taxon>
        <taxon>Heliantheae alliance</taxon>
        <taxon>Heliantheae</taxon>
        <taxon>Helianthus</taxon>
    </lineage>
</organism>
<dbReference type="InterPro" id="IPR016073">
    <property type="entry name" value="Skp1_comp_POZ"/>
</dbReference>
<dbReference type="GO" id="GO:0005737">
    <property type="term" value="C:cytoplasm"/>
    <property type="evidence" value="ECO:0000318"/>
    <property type="project" value="GO_Central"/>
</dbReference>
<accession>A0A251TK32</accession>
<dbReference type="SMART" id="SM00512">
    <property type="entry name" value="Skp1"/>
    <property type="match status" value="1"/>
</dbReference>
<dbReference type="GO" id="GO:0009867">
    <property type="term" value="P:jasmonic acid mediated signaling pathway"/>
    <property type="evidence" value="ECO:0007669"/>
    <property type="project" value="UniProtKB-ARBA"/>
</dbReference>
<dbReference type="PANTHER" id="PTHR11165">
    <property type="entry name" value="SKP1"/>
    <property type="match status" value="1"/>
</dbReference>
<dbReference type="InterPro" id="IPR011333">
    <property type="entry name" value="SKP1/BTB/POZ_sf"/>
</dbReference>
<dbReference type="Gene3D" id="3.30.710.10">
    <property type="entry name" value="Potassium Channel Kv1.1, Chain A"/>
    <property type="match status" value="1"/>
</dbReference>
<dbReference type="STRING" id="4232.A0A251TK32"/>
<comment type="pathway">
    <text evidence="1">Protein modification; protein ubiquitination.</text>
</comment>
<evidence type="ECO:0000256" key="2">
    <source>
        <dbReference type="ARBA" id="ARBA00009993"/>
    </source>
</evidence>
<dbReference type="InterPro" id="IPR001232">
    <property type="entry name" value="SKP1-like"/>
</dbReference>
<evidence type="ECO:0000259" key="4">
    <source>
        <dbReference type="Pfam" id="PF03931"/>
    </source>
</evidence>
<keyword evidence="5" id="KW-0418">Kinase</keyword>
<evidence type="ECO:0000256" key="1">
    <source>
        <dbReference type="ARBA" id="ARBA00004906"/>
    </source>
</evidence>
<dbReference type="GO" id="GO:0005634">
    <property type="term" value="C:nucleus"/>
    <property type="evidence" value="ECO:0000318"/>
    <property type="project" value="GO_Central"/>
</dbReference>
<evidence type="ECO:0000313" key="6">
    <source>
        <dbReference type="Proteomes" id="UP000215914"/>
    </source>
</evidence>
<dbReference type="GO" id="GO:0016301">
    <property type="term" value="F:kinase activity"/>
    <property type="evidence" value="ECO:0007669"/>
    <property type="project" value="UniProtKB-KW"/>
</dbReference>
<dbReference type="InterPro" id="IPR016897">
    <property type="entry name" value="SKP1"/>
</dbReference>
<reference evidence="6" key="1">
    <citation type="journal article" date="2017" name="Nature">
        <title>The sunflower genome provides insights into oil metabolism, flowering and Asterid evolution.</title>
        <authorList>
            <person name="Badouin H."/>
            <person name="Gouzy J."/>
            <person name="Grassa C.J."/>
            <person name="Murat F."/>
            <person name="Staton S.E."/>
            <person name="Cottret L."/>
            <person name="Lelandais-Briere C."/>
            <person name="Owens G.L."/>
            <person name="Carrere S."/>
            <person name="Mayjonade B."/>
            <person name="Legrand L."/>
            <person name="Gill N."/>
            <person name="Kane N.C."/>
            <person name="Bowers J.E."/>
            <person name="Hubner S."/>
            <person name="Bellec A."/>
            <person name="Berard A."/>
            <person name="Berges H."/>
            <person name="Blanchet N."/>
            <person name="Boniface M.C."/>
            <person name="Brunel D."/>
            <person name="Catrice O."/>
            <person name="Chaidir N."/>
            <person name="Claudel C."/>
            <person name="Donnadieu C."/>
            <person name="Faraut T."/>
            <person name="Fievet G."/>
            <person name="Helmstetter N."/>
            <person name="King M."/>
            <person name="Knapp S.J."/>
            <person name="Lai Z."/>
            <person name="Le Paslier M.C."/>
            <person name="Lippi Y."/>
            <person name="Lorenzon L."/>
            <person name="Mandel J.R."/>
            <person name="Marage G."/>
            <person name="Marchand G."/>
            <person name="Marquand E."/>
            <person name="Bret-Mestries E."/>
            <person name="Morien E."/>
            <person name="Nambeesan S."/>
            <person name="Nguyen T."/>
            <person name="Pegot-Espagnet P."/>
            <person name="Pouilly N."/>
            <person name="Raftis F."/>
            <person name="Sallet E."/>
            <person name="Schiex T."/>
            <person name="Thomas J."/>
            <person name="Vandecasteele C."/>
            <person name="Vares D."/>
            <person name="Vear F."/>
            <person name="Vautrin S."/>
            <person name="Crespi M."/>
            <person name="Mangin B."/>
            <person name="Burke J.M."/>
            <person name="Salse J."/>
            <person name="Munos S."/>
            <person name="Vincourt P."/>
            <person name="Rieseberg L.H."/>
            <person name="Langlade N.B."/>
        </authorList>
    </citation>
    <scope>NUCLEOTIDE SEQUENCE [LARGE SCALE GENOMIC DNA]</scope>
    <source>
        <strain evidence="6">cv. SF193</strain>
    </source>
</reference>
<dbReference type="Pfam" id="PF03931">
    <property type="entry name" value="Skp1_POZ"/>
    <property type="match status" value="1"/>
</dbReference>
<dbReference type="UniPathway" id="UPA00143"/>
<feature type="domain" description="SKP1 component POZ" evidence="4">
    <location>
        <begin position="5"/>
        <end position="58"/>
    </location>
</feature>
<keyword evidence="5" id="KW-0808">Transferase</keyword>
<keyword evidence="6" id="KW-1185">Reference proteome</keyword>
<dbReference type="Proteomes" id="UP000215914">
    <property type="component" value="Chromosome 10"/>
</dbReference>
<protein>
    <submittedName>
        <fullName evidence="5">Putative S-phase kinase-associated protein 1-like, SKP1/BTB/POZ domain protein</fullName>
    </submittedName>
</protein>
<gene>
    <name evidence="5" type="ORF">HannXRQ_Chr10g0298861</name>
</gene>